<feature type="non-terminal residue" evidence="3">
    <location>
        <position position="363"/>
    </location>
</feature>
<sequence length="363" mass="41306">MCTNLGTLKKSSSSCSTILPCGEPQYKQSHGSSRVPLKSADSNFFDFRKYQAGFVILKIICQPKPSLKVGPELMPTQILVSSSDLVASLPSNTVSVRHKNTNFCSDRAKNRLVFSIRYSSPVRKKQPNTISSEHRSLTGYEGGKPSRNSHGPTIDISVRPKRNRLVEKVKKVPRAISLQGGLISNLNMRTRLKSNLRFCTLNKSGSVDKVPPPRDYESLKMQCEKACAEVQGLHKQNLDITRKYDNALKDVDYYRKQERAAYQALQNLRMQYEEVVTEKQKLEREVTSLQTLMEDDRKEIADLRRQQQEAMSQEGSGEAINQLYMTTMRKYEAIKDEYDAIRKRYSDLVASHSNNISKLELTQ</sequence>
<feature type="region of interest" description="Disordered" evidence="2">
    <location>
        <begin position="124"/>
        <end position="155"/>
    </location>
</feature>
<comment type="caution">
    <text evidence="3">The sequence shown here is derived from an EMBL/GenBank/DDBJ whole genome shotgun (WGS) entry which is preliminary data.</text>
</comment>
<organism evidence="3 4">
    <name type="scientific">Meganyctiphanes norvegica</name>
    <name type="common">Northern krill</name>
    <name type="synonym">Thysanopoda norvegica</name>
    <dbReference type="NCBI Taxonomy" id="48144"/>
    <lineage>
        <taxon>Eukaryota</taxon>
        <taxon>Metazoa</taxon>
        <taxon>Ecdysozoa</taxon>
        <taxon>Arthropoda</taxon>
        <taxon>Crustacea</taxon>
        <taxon>Multicrustacea</taxon>
        <taxon>Malacostraca</taxon>
        <taxon>Eumalacostraca</taxon>
        <taxon>Eucarida</taxon>
        <taxon>Euphausiacea</taxon>
        <taxon>Euphausiidae</taxon>
        <taxon>Meganyctiphanes</taxon>
    </lineage>
</organism>
<evidence type="ECO:0000256" key="2">
    <source>
        <dbReference type="SAM" id="MobiDB-lite"/>
    </source>
</evidence>
<proteinExistence type="predicted"/>
<dbReference type="InterPro" id="IPR053004">
    <property type="entry name" value="MAGUK_Signaling_Regulators"/>
</dbReference>
<evidence type="ECO:0000256" key="1">
    <source>
        <dbReference type="SAM" id="Coils"/>
    </source>
</evidence>
<evidence type="ECO:0000313" key="4">
    <source>
        <dbReference type="Proteomes" id="UP001497623"/>
    </source>
</evidence>
<protein>
    <submittedName>
        <fullName evidence="3">Uncharacterized protein</fullName>
    </submittedName>
</protein>
<evidence type="ECO:0000313" key="3">
    <source>
        <dbReference type="EMBL" id="CAL4073291.1"/>
    </source>
</evidence>
<name>A0AAV2Q6A6_MEGNR</name>
<dbReference type="GO" id="GO:0005886">
    <property type="term" value="C:plasma membrane"/>
    <property type="evidence" value="ECO:0007669"/>
    <property type="project" value="TreeGrafter"/>
</dbReference>
<dbReference type="Proteomes" id="UP001497623">
    <property type="component" value="Unassembled WGS sequence"/>
</dbReference>
<dbReference type="AlphaFoldDB" id="A0AAV2Q6A6"/>
<keyword evidence="4" id="KW-1185">Reference proteome</keyword>
<dbReference type="GO" id="GO:0035331">
    <property type="term" value="P:negative regulation of hippo signaling"/>
    <property type="evidence" value="ECO:0007669"/>
    <property type="project" value="TreeGrafter"/>
</dbReference>
<keyword evidence="1" id="KW-0175">Coiled coil</keyword>
<dbReference type="PANTHER" id="PTHR46360:SF1">
    <property type="entry name" value="DISKS LARGE HOMOLOG 5"/>
    <property type="match status" value="1"/>
</dbReference>
<dbReference type="PANTHER" id="PTHR46360">
    <property type="entry name" value="DISKS LARGE HOMOLOG 5"/>
    <property type="match status" value="1"/>
</dbReference>
<accession>A0AAV2Q6A6</accession>
<feature type="coiled-coil region" evidence="1">
    <location>
        <begin position="255"/>
        <end position="313"/>
    </location>
</feature>
<reference evidence="3 4" key="1">
    <citation type="submission" date="2024-05" db="EMBL/GenBank/DDBJ databases">
        <authorList>
            <person name="Wallberg A."/>
        </authorList>
    </citation>
    <scope>NUCLEOTIDE SEQUENCE [LARGE SCALE GENOMIC DNA]</scope>
</reference>
<gene>
    <name evidence="3" type="ORF">MNOR_LOCUS9080</name>
</gene>
<dbReference type="EMBL" id="CAXKWB010004315">
    <property type="protein sequence ID" value="CAL4073291.1"/>
    <property type="molecule type" value="Genomic_DNA"/>
</dbReference>